<comment type="subcellular location">
    <subcellularLocation>
        <location evidence="1">Membrane</location>
        <topology evidence="1">Multi-pass membrane protein</topology>
    </subcellularLocation>
</comment>
<feature type="transmembrane region" description="Helical" evidence="5">
    <location>
        <begin position="434"/>
        <end position="453"/>
    </location>
</feature>
<dbReference type="PANTHER" id="PTHR11785:SF512">
    <property type="entry name" value="SOBREMESA, ISOFORM B"/>
    <property type="match status" value="1"/>
</dbReference>
<dbReference type="Gene3D" id="1.20.1740.10">
    <property type="entry name" value="Amino acid/polyamine transporter I"/>
    <property type="match status" value="1"/>
</dbReference>
<evidence type="ECO:0000256" key="3">
    <source>
        <dbReference type="ARBA" id="ARBA00022989"/>
    </source>
</evidence>
<dbReference type="GO" id="GO:0015179">
    <property type="term" value="F:L-amino acid transmembrane transporter activity"/>
    <property type="evidence" value="ECO:0007669"/>
    <property type="project" value="TreeGrafter"/>
</dbReference>
<reference evidence="6" key="1">
    <citation type="submission" date="2023-03" db="EMBL/GenBank/DDBJ databases">
        <title>Edaphobacter sp.</title>
        <authorList>
            <person name="Huber K.J."/>
            <person name="Papendorf J."/>
            <person name="Pilke C."/>
            <person name="Bunk B."/>
            <person name="Sproeer C."/>
            <person name="Pester M."/>
        </authorList>
    </citation>
    <scope>NUCLEOTIDE SEQUENCE</scope>
    <source>
        <strain evidence="6">DSM 110680</strain>
    </source>
</reference>
<evidence type="ECO:0000313" key="6">
    <source>
        <dbReference type="EMBL" id="XBH19522.1"/>
    </source>
</evidence>
<evidence type="ECO:0000256" key="2">
    <source>
        <dbReference type="ARBA" id="ARBA00022692"/>
    </source>
</evidence>
<feature type="transmembrane region" description="Helical" evidence="5">
    <location>
        <begin position="139"/>
        <end position="159"/>
    </location>
</feature>
<protein>
    <submittedName>
        <fullName evidence="6">APC family permease</fullName>
    </submittedName>
</protein>
<evidence type="ECO:0000256" key="4">
    <source>
        <dbReference type="ARBA" id="ARBA00023136"/>
    </source>
</evidence>
<dbReference type="EMBL" id="CP121196">
    <property type="protein sequence ID" value="XBH19522.1"/>
    <property type="molecule type" value="Genomic_DNA"/>
</dbReference>
<feature type="transmembrane region" description="Helical" evidence="5">
    <location>
        <begin position="94"/>
        <end position="127"/>
    </location>
</feature>
<dbReference type="InterPro" id="IPR050598">
    <property type="entry name" value="AminoAcid_Transporter"/>
</dbReference>
<sequence>MSSDSSATLERRIGLRSAVLFNMLEMIGVGPFITLPLVIAAAGYRLSVWAWLLGAGIAVMDGLVWAELGAAFPRAGGSYAFLREIYGPDRAGNWLSFLYVWQLSFSAPLSIASGCIGLSSFLAWFWPGLESAPIAALPALHYANCAAAAACLLVTALLYRNLSSVTRLAWVLFAGVMAAMAGVIASGFAHAAAMGGWHMPASPTQSAAVAIGGLAQATLIATYDYWGYYNITFLGSEVKQPEKTIPRAILLSVLFVTVLYVVMNLSALPSMRDAAMHVKETAIVRVQLVAEIARSAFGQWAGYTIAALVMWTAFASVFSLLLGYSRVPYAAAQSGNYFKFLAAVHPKHGIPHRSLVALGLVASVFCFFSLQQVITMLVVTRILLQFFLQHVGVMLLRVQRPELERPFRIPFYPLPPVLAIAGFVFILVNRSQALGGLAVAAGIAVSGTAIYMIRARRLGQWPFSAAEHVYRA</sequence>
<dbReference type="Pfam" id="PF13520">
    <property type="entry name" value="AA_permease_2"/>
    <property type="match status" value="1"/>
</dbReference>
<organism evidence="6">
    <name type="scientific">Telmatobacter sp. DSM 110680</name>
    <dbReference type="NCBI Taxonomy" id="3036704"/>
    <lineage>
        <taxon>Bacteria</taxon>
        <taxon>Pseudomonadati</taxon>
        <taxon>Acidobacteriota</taxon>
        <taxon>Terriglobia</taxon>
        <taxon>Terriglobales</taxon>
        <taxon>Acidobacteriaceae</taxon>
        <taxon>Telmatobacter</taxon>
    </lineage>
</organism>
<feature type="transmembrane region" description="Helical" evidence="5">
    <location>
        <begin position="248"/>
        <end position="268"/>
    </location>
</feature>
<dbReference type="InterPro" id="IPR002293">
    <property type="entry name" value="AA/rel_permease1"/>
</dbReference>
<keyword evidence="4 5" id="KW-0472">Membrane</keyword>
<evidence type="ECO:0000256" key="1">
    <source>
        <dbReference type="ARBA" id="ARBA00004141"/>
    </source>
</evidence>
<name>A0AAU7DMY9_9BACT</name>
<evidence type="ECO:0000256" key="5">
    <source>
        <dbReference type="SAM" id="Phobius"/>
    </source>
</evidence>
<feature type="transmembrane region" description="Helical" evidence="5">
    <location>
        <begin position="410"/>
        <end position="428"/>
    </location>
</feature>
<feature type="transmembrane region" description="Helical" evidence="5">
    <location>
        <begin position="205"/>
        <end position="227"/>
    </location>
</feature>
<dbReference type="PIRSF" id="PIRSF006060">
    <property type="entry name" value="AA_transporter"/>
    <property type="match status" value="1"/>
</dbReference>
<feature type="transmembrane region" description="Helical" evidence="5">
    <location>
        <begin position="48"/>
        <end position="73"/>
    </location>
</feature>
<dbReference type="GO" id="GO:0016020">
    <property type="term" value="C:membrane"/>
    <property type="evidence" value="ECO:0007669"/>
    <property type="project" value="UniProtKB-SubCell"/>
</dbReference>
<proteinExistence type="predicted"/>
<dbReference type="PANTHER" id="PTHR11785">
    <property type="entry name" value="AMINO ACID TRANSPORTER"/>
    <property type="match status" value="1"/>
</dbReference>
<feature type="transmembrane region" description="Helical" evidence="5">
    <location>
        <begin position="171"/>
        <end position="193"/>
    </location>
</feature>
<dbReference type="AlphaFoldDB" id="A0AAU7DMY9"/>
<keyword evidence="3 5" id="KW-1133">Transmembrane helix</keyword>
<keyword evidence="2 5" id="KW-0812">Transmembrane</keyword>
<gene>
    <name evidence="6" type="ORF">P8935_09415</name>
</gene>
<feature type="transmembrane region" description="Helical" evidence="5">
    <location>
        <begin position="20"/>
        <end position="42"/>
    </location>
</feature>
<feature type="transmembrane region" description="Helical" evidence="5">
    <location>
        <begin position="300"/>
        <end position="324"/>
    </location>
</feature>
<accession>A0AAU7DMY9</accession>
<feature type="transmembrane region" description="Helical" evidence="5">
    <location>
        <begin position="355"/>
        <end position="374"/>
    </location>
</feature>
<dbReference type="RefSeq" id="WP_348264740.1">
    <property type="nucleotide sequence ID" value="NZ_CP121196.1"/>
</dbReference>